<keyword evidence="3" id="KW-1185">Reference proteome</keyword>
<sequence>MVFSQEETLRDGGFHASCYKSGYPTTVASSRETLSAVPNGGNHATWGDPKTAVAPQDRTADAPASLPLR</sequence>
<evidence type="ECO:0000313" key="2">
    <source>
        <dbReference type="EMBL" id="WGV26001.1"/>
    </source>
</evidence>
<organism evidence="2 3">
    <name type="scientific">Halotia branconii CENA392</name>
    <dbReference type="NCBI Taxonomy" id="1539056"/>
    <lineage>
        <taxon>Bacteria</taxon>
        <taxon>Bacillati</taxon>
        <taxon>Cyanobacteriota</taxon>
        <taxon>Cyanophyceae</taxon>
        <taxon>Nostocales</taxon>
        <taxon>Nodulariaceae</taxon>
        <taxon>Halotia</taxon>
    </lineage>
</organism>
<reference evidence="2 3" key="1">
    <citation type="journal article" date="2023" name="Limnol Oceanogr Lett">
        <title>Environmental adaptations by the intertidal Antarctic cyanobacterium Halotia branconii CENA392 as revealed using long-read genome sequencing.</title>
        <authorList>
            <person name="Dextro R.B."/>
            <person name="Delbaje E."/>
            <person name="Freitas P.N.N."/>
            <person name="Geraldes V."/>
            <person name="Pinto E."/>
            <person name="Long P.F."/>
            <person name="Fiore M.F."/>
        </authorList>
    </citation>
    <scope>NUCLEOTIDE SEQUENCE [LARGE SCALE GENOMIC DNA]</scope>
    <source>
        <strain evidence="2 3">CENA392</strain>
    </source>
</reference>
<feature type="region of interest" description="Disordered" evidence="1">
    <location>
        <begin position="34"/>
        <end position="69"/>
    </location>
</feature>
<proteinExistence type="predicted"/>
<dbReference type="AlphaFoldDB" id="A0AAJ6NT21"/>
<dbReference type="KEGG" id="hbq:QI031_00300"/>
<evidence type="ECO:0000256" key="1">
    <source>
        <dbReference type="SAM" id="MobiDB-lite"/>
    </source>
</evidence>
<name>A0AAJ6NT21_9CYAN</name>
<dbReference type="EMBL" id="CP124543">
    <property type="protein sequence ID" value="WGV26001.1"/>
    <property type="molecule type" value="Genomic_DNA"/>
</dbReference>
<dbReference type="Proteomes" id="UP001223520">
    <property type="component" value="Chromosome"/>
</dbReference>
<protein>
    <submittedName>
        <fullName evidence="2">Uncharacterized protein</fullName>
    </submittedName>
</protein>
<evidence type="ECO:0000313" key="3">
    <source>
        <dbReference type="Proteomes" id="UP001223520"/>
    </source>
</evidence>
<dbReference type="RefSeq" id="WP_281483257.1">
    <property type="nucleotide sequence ID" value="NZ_CP124543.1"/>
</dbReference>
<accession>A0AAJ6NT21</accession>
<gene>
    <name evidence="2" type="ORF">QI031_00300</name>
</gene>